<accession>A0A392S4P7</accession>
<keyword evidence="2" id="KW-1185">Reference proteome</keyword>
<proteinExistence type="predicted"/>
<dbReference type="EMBL" id="LXQA010316220">
    <property type="protein sequence ID" value="MCI43357.1"/>
    <property type="molecule type" value="Genomic_DNA"/>
</dbReference>
<feature type="non-terminal residue" evidence="1">
    <location>
        <position position="1"/>
    </location>
</feature>
<reference evidence="1 2" key="1">
    <citation type="journal article" date="2018" name="Front. Plant Sci.">
        <title>Red Clover (Trifolium pratense) and Zigzag Clover (T. medium) - A Picture of Genomic Similarities and Differences.</title>
        <authorList>
            <person name="Dluhosova J."/>
            <person name="Istvanek J."/>
            <person name="Nedelnik J."/>
            <person name="Repkova J."/>
        </authorList>
    </citation>
    <scope>NUCLEOTIDE SEQUENCE [LARGE SCALE GENOMIC DNA]</scope>
    <source>
        <strain evidence="2">cv. 10/8</strain>
        <tissue evidence="1">Leaf</tissue>
    </source>
</reference>
<protein>
    <submittedName>
        <fullName evidence="1">Uncharacterized protein</fullName>
    </submittedName>
</protein>
<dbReference type="AlphaFoldDB" id="A0A392S4P7"/>
<organism evidence="1 2">
    <name type="scientific">Trifolium medium</name>
    <dbReference type="NCBI Taxonomy" id="97028"/>
    <lineage>
        <taxon>Eukaryota</taxon>
        <taxon>Viridiplantae</taxon>
        <taxon>Streptophyta</taxon>
        <taxon>Embryophyta</taxon>
        <taxon>Tracheophyta</taxon>
        <taxon>Spermatophyta</taxon>
        <taxon>Magnoliopsida</taxon>
        <taxon>eudicotyledons</taxon>
        <taxon>Gunneridae</taxon>
        <taxon>Pentapetalae</taxon>
        <taxon>rosids</taxon>
        <taxon>fabids</taxon>
        <taxon>Fabales</taxon>
        <taxon>Fabaceae</taxon>
        <taxon>Papilionoideae</taxon>
        <taxon>50 kb inversion clade</taxon>
        <taxon>NPAAA clade</taxon>
        <taxon>Hologalegina</taxon>
        <taxon>IRL clade</taxon>
        <taxon>Trifolieae</taxon>
        <taxon>Trifolium</taxon>
    </lineage>
</organism>
<dbReference type="Proteomes" id="UP000265520">
    <property type="component" value="Unassembled WGS sequence"/>
</dbReference>
<evidence type="ECO:0000313" key="1">
    <source>
        <dbReference type="EMBL" id="MCI43357.1"/>
    </source>
</evidence>
<name>A0A392S4P7_9FABA</name>
<sequence>DIPRSSFCHYVQECMARRAGQQRWSIR</sequence>
<evidence type="ECO:0000313" key="2">
    <source>
        <dbReference type="Proteomes" id="UP000265520"/>
    </source>
</evidence>
<comment type="caution">
    <text evidence="1">The sequence shown here is derived from an EMBL/GenBank/DDBJ whole genome shotgun (WGS) entry which is preliminary data.</text>
</comment>